<feature type="compositionally biased region" description="Polar residues" evidence="4">
    <location>
        <begin position="887"/>
        <end position="896"/>
    </location>
</feature>
<dbReference type="PANTHER" id="PTHR12241:SF147">
    <property type="entry name" value="TUBULIN POLYGLUTAMYLASE TTLL7"/>
    <property type="match status" value="1"/>
</dbReference>
<feature type="compositionally biased region" description="Basic and acidic residues" evidence="4">
    <location>
        <begin position="776"/>
        <end position="786"/>
    </location>
</feature>
<dbReference type="EMBL" id="QOKY01000197">
    <property type="protein sequence ID" value="RMZ53558.1"/>
    <property type="molecule type" value="Genomic_DNA"/>
</dbReference>
<feature type="region of interest" description="Disordered" evidence="4">
    <location>
        <begin position="405"/>
        <end position="491"/>
    </location>
</feature>
<feature type="region of interest" description="Disordered" evidence="4">
    <location>
        <begin position="1"/>
        <end position="25"/>
    </location>
</feature>
<accession>A0A3M7KSQ8</accession>
<feature type="compositionally biased region" description="Basic and acidic residues" evidence="4">
    <location>
        <begin position="232"/>
        <end position="251"/>
    </location>
</feature>
<protein>
    <recommendedName>
        <fullName evidence="5">PTC1-like winged helix-turn-helix domain-containing protein</fullName>
    </recommendedName>
</protein>
<evidence type="ECO:0000256" key="1">
    <source>
        <dbReference type="ARBA" id="ARBA00022598"/>
    </source>
</evidence>
<feature type="compositionally biased region" description="Gly residues" evidence="4">
    <location>
        <begin position="632"/>
        <end position="647"/>
    </location>
</feature>
<evidence type="ECO:0000256" key="3">
    <source>
        <dbReference type="ARBA" id="ARBA00022840"/>
    </source>
</evidence>
<proteinExistence type="predicted"/>
<dbReference type="Proteomes" id="UP000279271">
    <property type="component" value="Unassembled WGS sequence"/>
</dbReference>
<keyword evidence="2" id="KW-0547">Nucleotide-binding</keyword>
<dbReference type="GO" id="GO:0015631">
    <property type="term" value="F:tubulin binding"/>
    <property type="evidence" value="ECO:0007669"/>
    <property type="project" value="TreeGrafter"/>
</dbReference>
<dbReference type="Gene3D" id="3.30.470.20">
    <property type="entry name" value="ATP-grasp fold, B domain"/>
    <property type="match status" value="2"/>
</dbReference>
<organism evidence="6 7">
    <name type="scientific">Auxenochlorella protothecoides</name>
    <name type="common">Green microalga</name>
    <name type="synonym">Chlorella protothecoides</name>
    <dbReference type="NCBI Taxonomy" id="3075"/>
    <lineage>
        <taxon>Eukaryota</taxon>
        <taxon>Viridiplantae</taxon>
        <taxon>Chlorophyta</taxon>
        <taxon>core chlorophytes</taxon>
        <taxon>Trebouxiophyceae</taxon>
        <taxon>Chlorellales</taxon>
        <taxon>Chlorellaceae</taxon>
        <taxon>Auxenochlorella</taxon>
    </lineage>
</organism>
<dbReference type="AlphaFoldDB" id="A0A3M7KSQ8"/>
<name>A0A3M7KSQ8_AUXPR</name>
<dbReference type="PANTHER" id="PTHR12241">
    <property type="entry name" value="TUBULIN POLYGLUTAMYLASE"/>
    <property type="match status" value="1"/>
</dbReference>
<feature type="region of interest" description="Disordered" evidence="4">
    <location>
        <begin position="853"/>
        <end position="896"/>
    </location>
</feature>
<dbReference type="GO" id="GO:0005524">
    <property type="term" value="F:ATP binding"/>
    <property type="evidence" value="ECO:0007669"/>
    <property type="project" value="UniProtKB-KW"/>
</dbReference>
<sequence length="896" mass="95428">MVWNDTPGNRRVQSSGSKPQCSNHLPGMAELTRKKGLARNLARLAQVMPERYDFMPRTLLLPEQLPALLAALDENERPGRSAPLSTFILKPDAGSQGRGILLAQRRADLEAWCPEGGGVPAGVASRYIERPLLLGDSKFDLRLYVLVLGTAPLDVSIFTELLGYDVLVDARLKPWLLEVNASPSLCLDTAADAEVKRPLVAAALAAAARAAGLLGVGGEDAGQRGSAAGETTRLRDPRHEHAGQDGGPRFERILPTPDDGGSAGYGAVLAASAASFLSGTAQGRLERSLAGMQARRQAAEREREARASAQARKVAALKAWIARECARQREARVPGGGDGGDHRSGVKGRCKVFDATGEVDQNLPIGENEFVCRREYLSARQLLIPLDAEKAGKLDQRPVQVLTDAQPVETTVHATKKRRGNEVSNAGSKAGSERSPTASSEQASHRSSEDVPTPTQQPTPSASVLSDLGTGDSGTPRSRPGAPAGERDTGRWSRRRYEAALAALTGVLQRLGALTPVAAVLRPVLRDAARRVIGDTGLLDHLLKHQADRVVGPRAQRLRRRHNHEGHMEYWLQSPEAATAEDALLRKEVTALTSELRDVKEVRHALHAVRAEAAQVLHEVSTGSALEEGTGQAAGGGGGNGGGGRGVQGESVGNHSGKGSRVVGADIGVMQRQFAEISKRIASTDSVLERVLKAAQDEQDQRASMTQLFSSHMKGTLDMMEDHAERQLELENQVAQLREEGAGRLEALSAAAQDNAGLRYAAIHGAAANQAASGSRARDASPHPDHNTSSVKQPRVLRLQPQQGLMPEEQKAGPSLPALGHPNKIKDLSQLTHEALNVWNTLKFQPDTTPIIVGHASRQTGPGAPGNTDGASEEELAQLTPEAQRRGQGNSFSPGR</sequence>
<dbReference type="Pfam" id="PF03133">
    <property type="entry name" value="TTL"/>
    <property type="match status" value="1"/>
</dbReference>
<dbReference type="PROSITE" id="PS51221">
    <property type="entry name" value="TTL"/>
    <property type="match status" value="1"/>
</dbReference>
<keyword evidence="1" id="KW-0436">Ligase</keyword>
<evidence type="ECO:0000259" key="5">
    <source>
        <dbReference type="Pfam" id="PF25874"/>
    </source>
</evidence>
<dbReference type="Pfam" id="PF25874">
    <property type="entry name" value="WHD_plant_repro"/>
    <property type="match status" value="1"/>
</dbReference>
<feature type="region of interest" description="Disordered" evidence="4">
    <location>
        <begin position="627"/>
        <end position="661"/>
    </location>
</feature>
<feature type="region of interest" description="Disordered" evidence="4">
    <location>
        <begin position="771"/>
        <end position="796"/>
    </location>
</feature>
<dbReference type="GO" id="GO:0036064">
    <property type="term" value="C:ciliary basal body"/>
    <property type="evidence" value="ECO:0007669"/>
    <property type="project" value="TreeGrafter"/>
</dbReference>
<feature type="domain" description="PTC1-like winged helix-turn-helix" evidence="5">
    <location>
        <begin position="491"/>
        <end position="574"/>
    </location>
</feature>
<evidence type="ECO:0000313" key="7">
    <source>
        <dbReference type="Proteomes" id="UP000279271"/>
    </source>
</evidence>
<dbReference type="SUPFAM" id="SSF56059">
    <property type="entry name" value="Glutathione synthetase ATP-binding domain-like"/>
    <property type="match status" value="1"/>
</dbReference>
<keyword evidence="3" id="KW-0067">ATP-binding</keyword>
<dbReference type="InterPro" id="IPR059080">
    <property type="entry name" value="WHD_PTC1"/>
</dbReference>
<feature type="region of interest" description="Disordered" evidence="4">
    <location>
        <begin position="219"/>
        <end position="251"/>
    </location>
</feature>
<evidence type="ECO:0000313" key="6">
    <source>
        <dbReference type="EMBL" id="RMZ53558.1"/>
    </source>
</evidence>
<evidence type="ECO:0000256" key="2">
    <source>
        <dbReference type="ARBA" id="ARBA00022741"/>
    </source>
</evidence>
<reference evidence="7" key="1">
    <citation type="journal article" date="2018" name="Algal Res.">
        <title>Characterization of plant carbon substrate utilization by Auxenochlorella protothecoides.</title>
        <authorList>
            <person name="Vogler B.W."/>
            <person name="Starkenburg S.R."/>
            <person name="Sudasinghe N."/>
            <person name="Schambach J.Y."/>
            <person name="Rollin J.A."/>
            <person name="Pattathil S."/>
            <person name="Barry A.N."/>
        </authorList>
    </citation>
    <scope>NUCLEOTIDE SEQUENCE [LARGE SCALE GENOMIC DNA]</scope>
    <source>
        <strain evidence="7">UTEX 25</strain>
    </source>
</reference>
<gene>
    <name evidence="6" type="ORF">APUTEX25_003380</name>
</gene>
<comment type="caution">
    <text evidence="6">The sequence shown here is derived from an EMBL/GenBank/DDBJ whole genome shotgun (WGS) entry which is preliminary data.</text>
</comment>
<dbReference type="GO" id="GO:0000226">
    <property type="term" value="P:microtubule cytoskeleton organization"/>
    <property type="evidence" value="ECO:0007669"/>
    <property type="project" value="TreeGrafter"/>
</dbReference>
<dbReference type="InterPro" id="IPR004344">
    <property type="entry name" value="TTL/TTLL_fam"/>
</dbReference>
<feature type="compositionally biased region" description="Polar residues" evidence="4">
    <location>
        <begin position="11"/>
        <end position="23"/>
    </location>
</feature>
<dbReference type="GO" id="GO:0070740">
    <property type="term" value="F:tubulin-glutamic acid ligase activity"/>
    <property type="evidence" value="ECO:0007669"/>
    <property type="project" value="TreeGrafter"/>
</dbReference>
<evidence type="ECO:0000256" key="4">
    <source>
        <dbReference type="SAM" id="MobiDB-lite"/>
    </source>
</evidence>